<organism evidence="1 2">
    <name type="scientific">Racocetra persica</name>
    <dbReference type="NCBI Taxonomy" id="160502"/>
    <lineage>
        <taxon>Eukaryota</taxon>
        <taxon>Fungi</taxon>
        <taxon>Fungi incertae sedis</taxon>
        <taxon>Mucoromycota</taxon>
        <taxon>Glomeromycotina</taxon>
        <taxon>Glomeromycetes</taxon>
        <taxon>Diversisporales</taxon>
        <taxon>Gigasporaceae</taxon>
        <taxon>Racocetra</taxon>
    </lineage>
</organism>
<gene>
    <name evidence="1" type="ORF">RPERSI_LOCUS8078</name>
</gene>
<evidence type="ECO:0000313" key="2">
    <source>
        <dbReference type="Proteomes" id="UP000789920"/>
    </source>
</evidence>
<name>A0ACA9NHJ4_9GLOM</name>
<dbReference type="EMBL" id="CAJVQC010014291">
    <property type="protein sequence ID" value="CAG8655995.1"/>
    <property type="molecule type" value="Genomic_DNA"/>
</dbReference>
<evidence type="ECO:0000313" key="1">
    <source>
        <dbReference type="EMBL" id="CAG8655995.1"/>
    </source>
</evidence>
<protein>
    <submittedName>
        <fullName evidence="1">23537_t:CDS:1</fullName>
    </submittedName>
</protein>
<proteinExistence type="predicted"/>
<reference evidence="1" key="1">
    <citation type="submission" date="2021-06" db="EMBL/GenBank/DDBJ databases">
        <authorList>
            <person name="Kallberg Y."/>
            <person name="Tangrot J."/>
            <person name="Rosling A."/>
        </authorList>
    </citation>
    <scope>NUCLEOTIDE SEQUENCE</scope>
    <source>
        <strain evidence="1">MA461A</strain>
    </source>
</reference>
<sequence>MSTIDKSGESLISKKMNEMENKDEENGETRSEAKPPWAEVHRIAVQ</sequence>
<keyword evidence="2" id="KW-1185">Reference proteome</keyword>
<comment type="caution">
    <text evidence="1">The sequence shown here is derived from an EMBL/GenBank/DDBJ whole genome shotgun (WGS) entry which is preliminary data.</text>
</comment>
<accession>A0ACA9NHJ4</accession>
<dbReference type="Proteomes" id="UP000789920">
    <property type="component" value="Unassembled WGS sequence"/>
</dbReference>
<feature type="non-terminal residue" evidence="1">
    <location>
        <position position="46"/>
    </location>
</feature>